<keyword evidence="3" id="KW-1185">Reference proteome</keyword>
<dbReference type="Pfam" id="PF03372">
    <property type="entry name" value="Exo_endo_phos"/>
    <property type="match status" value="1"/>
</dbReference>
<dbReference type="PANTHER" id="PTHR12121">
    <property type="entry name" value="CARBON CATABOLITE REPRESSOR PROTEIN 4"/>
    <property type="match status" value="1"/>
</dbReference>
<dbReference type="PANTHER" id="PTHR12121:SF36">
    <property type="entry name" value="ENDONUCLEASE_EXONUCLEASE_PHOSPHATASE DOMAIN-CONTAINING PROTEIN"/>
    <property type="match status" value="1"/>
</dbReference>
<protein>
    <submittedName>
        <fullName evidence="2">Endonuclease/exonuclease/phosphatase family protein</fullName>
    </submittedName>
</protein>
<dbReference type="InterPro" id="IPR005135">
    <property type="entry name" value="Endo/exonuclease/phosphatase"/>
</dbReference>
<proteinExistence type="predicted"/>
<dbReference type="Proteomes" id="UP001501084">
    <property type="component" value="Unassembled WGS sequence"/>
</dbReference>
<name>A0ABN3B8L1_9MICO</name>
<gene>
    <name evidence="2" type="ORF">GCM10009786_27910</name>
</gene>
<organism evidence="2 3">
    <name type="scientific">Leucobacter alluvii</name>
    <dbReference type="NCBI Taxonomy" id="340321"/>
    <lineage>
        <taxon>Bacteria</taxon>
        <taxon>Bacillati</taxon>
        <taxon>Actinomycetota</taxon>
        <taxon>Actinomycetes</taxon>
        <taxon>Micrococcales</taxon>
        <taxon>Microbacteriaceae</taxon>
        <taxon>Leucobacter</taxon>
    </lineage>
</organism>
<sequence>MSAGILEDATAEPSPSVRVMTANIRRRLDRWTRRADRWPLRRDRLRRQLQIARPHLLGAQEALPSQTRWVRESLGEGYRFVGHGRGACGGGEGCPVFYDAARLELLDWRQVALSDTPDRAGSRSLGNLIPRVAVIAHLRDRLTSTEFRCINTHLDHLSGRSRLRSLEYLRDEIAAEAGPAILTGDLNTGPGSPALDALLDGGALDDAWRSAGERGSAEYATYANYRTPRLGRRLDWIVTTTDIDVDRVEMLTEPVLGGWPSDHLPVLAEMRLPQRLPTHLLRRGRGTG</sequence>
<reference evidence="2 3" key="1">
    <citation type="journal article" date="2019" name="Int. J. Syst. Evol. Microbiol.">
        <title>The Global Catalogue of Microorganisms (GCM) 10K type strain sequencing project: providing services to taxonomists for standard genome sequencing and annotation.</title>
        <authorList>
            <consortium name="The Broad Institute Genomics Platform"/>
            <consortium name="The Broad Institute Genome Sequencing Center for Infectious Disease"/>
            <person name="Wu L."/>
            <person name="Ma J."/>
        </authorList>
    </citation>
    <scope>NUCLEOTIDE SEQUENCE [LARGE SCALE GENOMIC DNA]</scope>
    <source>
        <strain evidence="2 3">JCM 14919</strain>
    </source>
</reference>
<dbReference type="Gene3D" id="3.60.10.10">
    <property type="entry name" value="Endonuclease/exonuclease/phosphatase"/>
    <property type="match status" value="1"/>
</dbReference>
<dbReference type="GO" id="GO:0004519">
    <property type="term" value="F:endonuclease activity"/>
    <property type="evidence" value="ECO:0007669"/>
    <property type="project" value="UniProtKB-KW"/>
</dbReference>
<evidence type="ECO:0000313" key="2">
    <source>
        <dbReference type="EMBL" id="GAA2190468.1"/>
    </source>
</evidence>
<keyword evidence="2" id="KW-0378">Hydrolase</keyword>
<keyword evidence="2" id="KW-0540">Nuclease</keyword>
<dbReference type="InterPro" id="IPR036691">
    <property type="entry name" value="Endo/exonu/phosph_ase_sf"/>
</dbReference>
<comment type="caution">
    <text evidence="2">The sequence shown here is derived from an EMBL/GenBank/DDBJ whole genome shotgun (WGS) entry which is preliminary data.</text>
</comment>
<accession>A0ABN3B8L1</accession>
<dbReference type="EMBL" id="BAAAOP010000012">
    <property type="protein sequence ID" value="GAA2190468.1"/>
    <property type="molecule type" value="Genomic_DNA"/>
</dbReference>
<feature type="domain" description="Endonuclease/exonuclease/phosphatase" evidence="1">
    <location>
        <begin position="20"/>
        <end position="263"/>
    </location>
</feature>
<dbReference type="SUPFAM" id="SSF56219">
    <property type="entry name" value="DNase I-like"/>
    <property type="match status" value="1"/>
</dbReference>
<dbReference type="InterPro" id="IPR050410">
    <property type="entry name" value="CCR4/nocturin_mRNA_transcr"/>
</dbReference>
<keyword evidence="2" id="KW-0255">Endonuclease</keyword>
<evidence type="ECO:0000313" key="3">
    <source>
        <dbReference type="Proteomes" id="UP001501084"/>
    </source>
</evidence>
<dbReference type="RefSeq" id="WP_346058662.1">
    <property type="nucleotide sequence ID" value="NZ_BAAAOP010000012.1"/>
</dbReference>
<evidence type="ECO:0000259" key="1">
    <source>
        <dbReference type="Pfam" id="PF03372"/>
    </source>
</evidence>